<dbReference type="EMBL" id="JAAIYP010000038">
    <property type="protein sequence ID" value="NFV80731.1"/>
    <property type="molecule type" value="Genomic_DNA"/>
</dbReference>
<keyword evidence="1" id="KW-0812">Transmembrane</keyword>
<protein>
    <recommendedName>
        <fullName evidence="4">Pilus assembly protein</fullName>
    </recommendedName>
</protein>
<evidence type="ECO:0008006" key="4">
    <source>
        <dbReference type="Google" id="ProtNLM"/>
    </source>
</evidence>
<dbReference type="AlphaFoldDB" id="A0A7C9UZS9"/>
<keyword evidence="1" id="KW-0472">Membrane</keyword>
<keyword evidence="1" id="KW-1133">Transmembrane helix</keyword>
<evidence type="ECO:0000313" key="3">
    <source>
        <dbReference type="Proteomes" id="UP000480684"/>
    </source>
</evidence>
<sequence length="202" mass="21798">MRKRRGSLALEAALLFPIAVLVLVGFSEIYFYARAVAIVERVAFSSASLIAKRATLYDCVWTNDSGYLGTHILAAETMAQPLDLKAGGMVILSAVTDPGDGDVISWQRRSSYKLDDIASTIGVQNELPVLPADLDVKTVAGVGTDTLIVAEVAYRFRPLEGLQALLKLPLGEVTVRRRAFSRARWGNIGTLGSIENCTGLTK</sequence>
<dbReference type="RefSeq" id="WP_163679527.1">
    <property type="nucleotide sequence ID" value="NZ_JAAIYP010000038.1"/>
</dbReference>
<organism evidence="2 3">
    <name type="scientific">Magnetospirillum aberrantis SpK</name>
    <dbReference type="NCBI Taxonomy" id="908842"/>
    <lineage>
        <taxon>Bacteria</taxon>
        <taxon>Pseudomonadati</taxon>
        <taxon>Pseudomonadota</taxon>
        <taxon>Alphaproteobacteria</taxon>
        <taxon>Rhodospirillales</taxon>
        <taxon>Rhodospirillaceae</taxon>
        <taxon>Magnetospirillum</taxon>
    </lineage>
</organism>
<evidence type="ECO:0000256" key="1">
    <source>
        <dbReference type="SAM" id="Phobius"/>
    </source>
</evidence>
<keyword evidence="3" id="KW-1185">Reference proteome</keyword>
<name>A0A7C9UZS9_9PROT</name>
<gene>
    <name evidence="2" type="ORF">G4223_11490</name>
</gene>
<reference evidence="2 3" key="1">
    <citation type="submission" date="2020-02" db="EMBL/GenBank/DDBJ databases">
        <authorList>
            <person name="Dziuba M."/>
            <person name="Kuznetsov B."/>
            <person name="Mardanov A."/>
            <person name="Ravin N."/>
            <person name="Grouzdev D."/>
        </authorList>
    </citation>
    <scope>NUCLEOTIDE SEQUENCE [LARGE SCALE GENOMIC DNA]</scope>
    <source>
        <strain evidence="2 3">SpK</strain>
    </source>
</reference>
<comment type="caution">
    <text evidence="2">The sequence shown here is derived from an EMBL/GenBank/DDBJ whole genome shotgun (WGS) entry which is preliminary data.</text>
</comment>
<evidence type="ECO:0000313" key="2">
    <source>
        <dbReference type="EMBL" id="NFV80731.1"/>
    </source>
</evidence>
<dbReference type="Proteomes" id="UP000480684">
    <property type="component" value="Unassembled WGS sequence"/>
</dbReference>
<feature type="transmembrane region" description="Helical" evidence="1">
    <location>
        <begin position="12"/>
        <end position="33"/>
    </location>
</feature>
<proteinExistence type="predicted"/>
<accession>A0A7C9UZS9</accession>